<dbReference type="GO" id="GO:0004497">
    <property type="term" value="F:monooxygenase activity"/>
    <property type="evidence" value="ECO:0007669"/>
    <property type="project" value="InterPro"/>
</dbReference>
<dbReference type="GO" id="GO:0020037">
    <property type="term" value="F:heme binding"/>
    <property type="evidence" value="ECO:0007669"/>
    <property type="project" value="InterPro"/>
</dbReference>
<feature type="non-terminal residue" evidence="1">
    <location>
        <position position="313"/>
    </location>
</feature>
<gene>
    <name evidence="1" type="ORF">K470DRAFT_218461</name>
</gene>
<dbReference type="GO" id="GO:0005506">
    <property type="term" value="F:iron ion binding"/>
    <property type="evidence" value="ECO:0007669"/>
    <property type="project" value="InterPro"/>
</dbReference>
<sequence>MDRLLLLLPFVTFLLIGAAYYFFFTAPPILKNSKSAPALTSISRPVVGSIQFFTCRWDFFRQAISLSRSGNFSFRAGQFPIVGVSTPEARKVFFESRQLGFSEGYAALLGGATNLSEDGRTHTLVEDDHAELNSAAKGFGTYFNKRLVNMLKGDRIRKGLPMLLNDAKLGMDALAADPKGITDPFESIYRLVFQFTMRTVACWEIADDPVLMDEVLQLYETIEETATPFSIMYPWLLVPAKARRLYAGAKLYRTFGRVVNERRKTGTRYDDALQYLLDQGDGIKDIIGFVLAALFAGQLNSGINAAWMLLYLS</sequence>
<dbReference type="AlphaFoldDB" id="A0A6A7BWK5"/>
<proteinExistence type="predicted"/>
<protein>
    <recommendedName>
        <fullName evidence="3">Cytochrome P450</fullName>
    </recommendedName>
</protein>
<evidence type="ECO:0008006" key="3">
    <source>
        <dbReference type="Google" id="ProtNLM"/>
    </source>
</evidence>
<dbReference type="SUPFAM" id="SSF48264">
    <property type="entry name" value="Cytochrome P450"/>
    <property type="match status" value="1"/>
</dbReference>
<dbReference type="InterPro" id="IPR036396">
    <property type="entry name" value="Cyt_P450_sf"/>
</dbReference>
<dbReference type="Gene3D" id="1.10.630.10">
    <property type="entry name" value="Cytochrome P450"/>
    <property type="match status" value="1"/>
</dbReference>
<name>A0A6A7BWK5_9PEZI</name>
<dbReference type="OrthoDB" id="1055148at2759"/>
<keyword evidence="2" id="KW-1185">Reference proteome</keyword>
<dbReference type="GO" id="GO:0016705">
    <property type="term" value="F:oxidoreductase activity, acting on paired donors, with incorporation or reduction of molecular oxygen"/>
    <property type="evidence" value="ECO:0007669"/>
    <property type="project" value="InterPro"/>
</dbReference>
<evidence type="ECO:0000313" key="2">
    <source>
        <dbReference type="Proteomes" id="UP000799421"/>
    </source>
</evidence>
<evidence type="ECO:0000313" key="1">
    <source>
        <dbReference type="EMBL" id="KAF2859726.1"/>
    </source>
</evidence>
<dbReference type="Proteomes" id="UP000799421">
    <property type="component" value="Unassembled WGS sequence"/>
</dbReference>
<accession>A0A6A7BWK5</accession>
<organism evidence="1 2">
    <name type="scientific">Piedraia hortae CBS 480.64</name>
    <dbReference type="NCBI Taxonomy" id="1314780"/>
    <lineage>
        <taxon>Eukaryota</taxon>
        <taxon>Fungi</taxon>
        <taxon>Dikarya</taxon>
        <taxon>Ascomycota</taxon>
        <taxon>Pezizomycotina</taxon>
        <taxon>Dothideomycetes</taxon>
        <taxon>Dothideomycetidae</taxon>
        <taxon>Capnodiales</taxon>
        <taxon>Piedraiaceae</taxon>
        <taxon>Piedraia</taxon>
    </lineage>
</organism>
<reference evidence="1" key="1">
    <citation type="journal article" date="2020" name="Stud. Mycol.">
        <title>101 Dothideomycetes genomes: a test case for predicting lifestyles and emergence of pathogens.</title>
        <authorList>
            <person name="Haridas S."/>
            <person name="Albert R."/>
            <person name="Binder M."/>
            <person name="Bloem J."/>
            <person name="Labutti K."/>
            <person name="Salamov A."/>
            <person name="Andreopoulos B."/>
            <person name="Baker S."/>
            <person name="Barry K."/>
            <person name="Bills G."/>
            <person name="Bluhm B."/>
            <person name="Cannon C."/>
            <person name="Castanera R."/>
            <person name="Culley D."/>
            <person name="Daum C."/>
            <person name="Ezra D."/>
            <person name="Gonzalez J."/>
            <person name="Henrissat B."/>
            <person name="Kuo A."/>
            <person name="Liang C."/>
            <person name="Lipzen A."/>
            <person name="Lutzoni F."/>
            <person name="Magnuson J."/>
            <person name="Mondo S."/>
            <person name="Nolan M."/>
            <person name="Ohm R."/>
            <person name="Pangilinan J."/>
            <person name="Park H.-J."/>
            <person name="Ramirez L."/>
            <person name="Alfaro M."/>
            <person name="Sun H."/>
            <person name="Tritt A."/>
            <person name="Yoshinaga Y."/>
            <person name="Zwiers L.-H."/>
            <person name="Turgeon B."/>
            <person name="Goodwin S."/>
            <person name="Spatafora J."/>
            <person name="Crous P."/>
            <person name="Grigoriev I."/>
        </authorList>
    </citation>
    <scope>NUCLEOTIDE SEQUENCE</scope>
    <source>
        <strain evidence="1">CBS 480.64</strain>
    </source>
</reference>
<dbReference type="EMBL" id="MU005989">
    <property type="protein sequence ID" value="KAF2859726.1"/>
    <property type="molecule type" value="Genomic_DNA"/>
</dbReference>